<dbReference type="GO" id="GO:0004129">
    <property type="term" value="F:cytochrome-c oxidase activity"/>
    <property type="evidence" value="ECO:0007669"/>
    <property type="project" value="InterPro"/>
</dbReference>
<protein>
    <recommendedName>
        <fullName evidence="2">Cytochrome oxidase subunit I profile domain-containing protein</fullName>
    </recommendedName>
</protein>
<gene>
    <name evidence="3" type="ORF">METZ01_LOCUS272672</name>
</gene>
<feature type="transmembrane region" description="Helical" evidence="1">
    <location>
        <begin position="38"/>
        <end position="60"/>
    </location>
</feature>
<sequence length="205" mass="22802">MAESAVAIDTHDAQAHEEPGFVSTYIFSTDHKMIAKQFLFFGLFMMIIGGALALMVRWQLGYPEQPLPLVGVSQEFLETDEPLTAMDRMWQEWDEEGTENWLVENMPYGVMTAAFYNMLFTMHATLMIFFVVMPILVGCFGNFLIPLMLGARDMAFPLLNMLSFWVGAVSGLVMLAGFFVSGGHAAAGWTAYAPLSSDPQWTGVD</sequence>
<keyword evidence="1" id="KW-0472">Membrane</keyword>
<accession>A0A382K6A1</accession>
<evidence type="ECO:0000313" key="3">
    <source>
        <dbReference type="EMBL" id="SVC19818.1"/>
    </source>
</evidence>
<dbReference type="GO" id="GO:0016020">
    <property type="term" value="C:membrane"/>
    <property type="evidence" value="ECO:0007669"/>
    <property type="project" value="InterPro"/>
</dbReference>
<feature type="non-terminal residue" evidence="3">
    <location>
        <position position="205"/>
    </location>
</feature>
<feature type="domain" description="Cytochrome oxidase subunit I profile" evidence="2">
    <location>
        <begin position="21"/>
        <end position="205"/>
    </location>
</feature>
<dbReference type="InterPro" id="IPR000883">
    <property type="entry name" value="Cyt_C_Oxase_1"/>
</dbReference>
<dbReference type="GO" id="GO:0009060">
    <property type="term" value="P:aerobic respiration"/>
    <property type="evidence" value="ECO:0007669"/>
    <property type="project" value="InterPro"/>
</dbReference>
<keyword evidence="1" id="KW-0812">Transmembrane</keyword>
<proteinExistence type="predicted"/>
<keyword evidence="1" id="KW-1133">Transmembrane helix</keyword>
<dbReference type="Gene3D" id="1.20.210.10">
    <property type="entry name" value="Cytochrome c oxidase-like, subunit I domain"/>
    <property type="match status" value="1"/>
</dbReference>
<dbReference type="AlphaFoldDB" id="A0A382K6A1"/>
<feature type="transmembrane region" description="Helical" evidence="1">
    <location>
        <begin position="126"/>
        <end position="149"/>
    </location>
</feature>
<dbReference type="InterPro" id="IPR023616">
    <property type="entry name" value="Cyt_c_oxase-like_su1_dom"/>
</dbReference>
<feature type="transmembrane region" description="Helical" evidence="1">
    <location>
        <begin position="161"/>
        <end position="180"/>
    </location>
</feature>
<dbReference type="EMBL" id="UINC01078597">
    <property type="protein sequence ID" value="SVC19818.1"/>
    <property type="molecule type" value="Genomic_DNA"/>
</dbReference>
<dbReference type="PANTHER" id="PTHR10422">
    <property type="entry name" value="CYTOCHROME C OXIDASE SUBUNIT 1"/>
    <property type="match status" value="1"/>
</dbReference>
<dbReference type="Pfam" id="PF00115">
    <property type="entry name" value="COX1"/>
    <property type="match status" value="1"/>
</dbReference>
<evidence type="ECO:0000259" key="2">
    <source>
        <dbReference type="PROSITE" id="PS50855"/>
    </source>
</evidence>
<dbReference type="GO" id="GO:0022904">
    <property type="term" value="P:respiratory electron transport chain"/>
    <property type="evidence" value="ECO:0007669"/>
    <property type="project" value="TreeGrafter"/>
</dbReference>
<reference evidence="3" key="1">
    <citation type="submission" date="2018-05" db="EMBL/GenBank/DDBJ databases">
        <authorList>
            <person name="Lanie J.A."/>
            <person name="Ng W.-L."/>
            <person name="Kazmierczak K.M."/>
            <person name="Andrzejewski T.M."/>
            <person name="Davidsen T.M."/>
            <person name="Wayne K.J."/>
            <person name="Tettelin H."/>
            <person name="Glass J.I."/>
            <person name="Rusch D."/>
            <person name="Podicherti R."/>
            <person name="Tsui H.-C.T."/>
            <person name="Winkler M.E."/>
        </authorList>
    </citation>
    <scope>NUCLEOTIDE SEQUENCE</scope>
</reference>
<evidence type="ECO:0000256" key="1">
    <source>
        <dbReference type="SAM" id="Phobius"/>
    </source>
</evidence>
<dbReference type="PROSITE" id="PS50855">
    <property type="entry name" value="COX1"/>
    <property type="match status" value="1"/>
</dbReference>
<dbReference type="SUPFAM" id="SSF81442">
    <property type="entry name" value="Cytochrome c oxidase subunit I-like"/>
    <property type="match status" value="1"/>
</dbReference>
<dbReference type="GO" id="GO:0015990">
    <property type="term" value="P:electron transport coupled proton transport"/>
    <property type="evidence" value="ECO:0007669"/>
    <property type="project" value="TreeGrafter"/>
</dbReference>
<name>A0A382K6A1_9ZZZZ</name>
<dbReference type="InterPro" id="IPR036927">
    <property type="entry name" value="Cyt_c_oxase-like_su1_sf"/>
</dbReference>
<dbReference type="GO" id="GO:0020037">
    <property type="term" value="F:heme binding"/>
    <property type="evidence" value="ECO:0007669"/>
    <property type="project" value="InterPro"/>
</dbReference>
<organism evidence="3">
    <name type="scientific">marine metagenome</name>
    <dbReference type="NCBI Taxonomy" id="408172"/>
    <lineage>
        <taxon>unclassified sequences</taxon>
        <taxon>metagenomes</taxon>
        <taxon>ecological metagenomes</taxon>
    </lineage>
</organism>
<dbReference type="PANTHER" id="PTHR10422:SF18">
    <property type="entry name" value="CYTOCHROME C OXIDASE SUBUNIT 1"/>
    <property type="match status" value="1"/>
</dbReference>